<protein>
    <submittedName>
        <fullName evidence="1">Uncharacterized protein</fullName>
    </submittedName>
</protein>
<name>A0A124G905_9ACTN</name>
<reference evidence="1 2" key="1">
    <citation type="submission" date="2015-10" db="EMBL/GenBank/DDBJ databases">
        <authorList>
            <person name="Gilbert D.G."/>
        </authorList>
    </citation>
    <scope>NUCLEOTIDE SEQUENCE [LARGE SCALE GENOMIC DNA]</scope>
    <source>
        <strain evidence="1 2">NRRL B-16712</strain>
    </source>
</reference>
<proteinExistence type="predicted"/>
<organism evidence="1 2">
    <name type="scientific">Actinoplanes awajinensis subsp. mycoplanecinus</name>
    <dbReference type="NCBI Taxonomy" id="135947"/>
    <lineage>
        <taxon>Bacteria</taxon>
        <taxon>Bacillati</taxon>
        <taxon>Actinomycetota</taxon>
        <taxon>Actinomycetes</taxon>
        <taxon>Micromonosporales</taxon>
        <taxon>Micromonosporaceae</taxon>
        <taxon>Actinoplanes</taxon>
    </lineage>
</organism>
<gene>
    <name evidence="1" type="ORF">ADL15_35315</name>
</gene>
<sequence>MVPIDAKLVRVHAGHLDLLRARLGRLGTSVQRFEQDQAAFGVRCGWILTGLGDRTVRQGELIAYIEETLVLFVQGFARVADGRELLSDMIGMPASSSAVDHPSSEGAAAEAIDDVLHMVARRDWVAPMLAEAAPVAEFAVPVGEGIGVLRAGGLDGAMTGIPPLRQMLDDLTGAPAVVAEQAGHWDAMATELGRIAADLQGYLDRDFATRDRPDVRAYLAIMANNVVALRGLAAAANGMTVVTRAAGDLILLARDIVRGLIGDLVARVLVWVADPVVVPLPVLTARLAAVVVTAWRVDAYITALVVSISGLSRCIDG</sequence>
<dbReference type="Proteomes" id="UP000053244">
    <property type="component" value="Unassembled WGS sequence"/>
</dbReference>
<accession>A0A124G905</accession>
<evidence type="ECO:0000313" key="1">
    <source>
        <dbReference type="EMBL" id="KUL27566.1"/>
    </source>
</evidence>
<dbReference type="RefSeq" id="WP_083972190.1">
    <property type="nucleotide sequence ID" value="NZ_LLZH01000298.1"/>
</dbReference>
<dbReference type="OrthoDB" id="5069709at2"/>
<keyword evidence="2" id="KW-1185">Reference proteome</keyword>
<dbReference type="AlphaFoldDB" id="A0A124G905"/>
<evidence type="ECO:0000313" key="2">
    <source>
        <dbReference type="Proteomes" id="UP000053244"/>
    </source>
</evidence>
<dbReference type="EMBL" id="LLZH01000298">
    <property type="protein sequence ID" value="KUL27566.1"/>
    <property type="molecule type" value="Genomic_DNA"/>
</dbReference>
<comment type="caution">
    <text evidence="1">The sequence shown here is derived from an EMBL/GenBank/DDBJ whole genome shotgun (WGS) entry which is preliminary data.</text>
</comment>